<dbReference type="RefSeq" id="XP_022459666.1">
    <property type="nucleotide sequence ID" value="XM_022602088.1"/>
</dbReference>
<dbReference type="GO" id="GO:0031204">
    <property type="term" value="P:post-translational protein targeting to membrane, translocation"/>
    <property type="evidence" value="ECO:0007669"/>
    <property type="project" value="EnsemblFungi"/>
</dbReference>
<dbReference type="InterPro" id="IPR004728">
    <property type="entry name" value="Sec62"/>
</dbReference>
<keyword evidence="5 12" id="KW-0812">Transmembrane</keyword>
<keyword evidence="4" id="KW-0813">Transport</keyword>
<feature type="compositionally biased region" description="Basic and acidic residues" evidence="11">
    <location>
        <begin position="275"/>
        <end position="284"/>
    </location>
</feature>
<feature type="compositionally biased region" description="Low complexity" evidence="11">
    <location>
        <begin position="240"/>
        <end position="251"/>
    </location>
</feature>
<dbReference type="Proteomes" id="UP000019384">
    <property type="component" value="Unassembled WGS sequence"/>
</dbReference>
<comment type="subcellular location">
    <subcellularLocation>
        <location evidence="1">Endoplasmic reticulum membrane</location>
        <topology evidence="1">Multi-pass membrane protein</topology>
    </subcellularLocation>
</comment>
<dbReference type="STRING" id="1382522.W6MN47"/>
<evidence type="ECO:0000256" key="2">
    <source>
        <dbReference type="ARBA" id="ARBA00010604"/>
    </source>
</evidence>
<dbReference type="AlphaFoldDB" id="W6MN47"/>
<evidence type="ECO:0000256" key="6">
    <source>
        <dbReference type="ARBA" id="ARBA00022824"/>
    </source>
</evidence>
<evidence type="ECO:0000256" key="11">
    <source>
        <dbReference type="SAM" id="MobiDB-lite"/>
    </source>
</evidence>
<evidence type="ECO:0000256" key="5">
    <source>
        <dbReference type="ARBA" id="ARBA00022692"/>
    </source>
</evidence>
<keyword evidence="14" id="KW-1185">Reference proteome</keyword>
<keyword evidence="10 12" id="KW-0472">Membrane</keyword>
<protein>
    <recommendedName>
        <fullName evidence="3">Translocation protein SEC62</fullName>
    </recommendedName>
</protein>
<accession>W6MN47</accession>
<sequence length="284" mass="31652">MEQKVQPQTAKDPQAIAAATFLREHTLLKQRLGINSSDGSTSDFFRYKRCIRALIGSDYTKAASSNKLLPPIDGDEAKAQQVFILLIKNQLIIPVKKLTSKEVREKGSKPIRGKPTLEPIQRAVLQPNEYYAWNFRIPNPFLALYAVLGVVAIFGVILFPLWPMFMRKGVWYLSTGLLCLIGLFFGLAVVRIILYGFTAIFMSRGFWIFPNLFEDVGIIDSFKPLYGWDEPKKGKKAKKPSSAGSADSDASPIEASPVASTTTQAKPAKTKANRRHEVTLESIE</sequence>
<evidence type="ECO:0000256" key="12">
    <source>
        <dbReference type="SAM" id="Phobius"/>
    </source>
</evidence>
<evidence type="ECO:0000313" key="14">
    <source>
        <dbReference type="Proteomes" id="UP000019384"/>
    </source>
</evidence>
<reference evidence="13" key="1">
    <citation type="submission" date="2013-12" db="EMBL/GenBank/DDBJ databases">
        <authorList>
            <person name="Genoscope - CEA"/>
        </authorList>
    </citation>
    <scope>NUCLEOTIDE SEQUENCE</scope>
    <source>
        <strain evidence="13">CBS 1993</strain>
    </source>
</reference>
<evidence type="ECO:0000256" key="3">
    <source>
        <dbReference type="ARBA" id="ARBA00021257"/>
    </source>
</evidence>
<dbReference type="PANTHER" id="PTHR12443:SF9">
    <property type="entry name" value="TRANSLOCATION PROTEIN SEC62"/>
    <property type="match status" value="1"/>
</dbReference>
<gene>
    <name evidence="13" type="ORF">KUCA_T00003652001</name>
</gene>
<dbReference type="InterPro" id="IPR011553">
    <property type="entry name" value="Sec62_asco"/>
</dbReference>
<organism evidence="13 14">
    <name type="scientific">Kuraishia capsulata CBS 1993</name>
    <dbReference type="NCBI Taxonomy" id="1382522"/>
    <lineage>
        <taxon>Eukaryota</taxon>
        <taxon>Fungi</taxon>
        <taxon>Dikarya</taxon>
        <taxon>Ascomycota</taxon>
        <taxon>Saccharomycotina</taxon>
        <taxon>Pichiomycetes</taxon>
        <taxon>Pichiales</taxon>
        <taxon>Pichiaceae</taxon>
        <taxon>Kuraishia</taxon>
    </lineage>
</organism>
<feature type="region of interest" description="Disordered" evidence="11">
    <location>
        <begin position="230"/>
        <end position="284"/>
    </location>
</feature>
<feature type="transmembrane region" description="Helical" evidence="12">
    <location>
        <begin position="171"/>
        <end position="194"/>
    </location>
</feature>
<dbReference type="OrthoDB" id="200187at2759"/>
<evidence type="ECO:0000256" key="4">
    <source>
        <dbReference type="ARBA" id="ARBA00022448"/>
    </source>
</evidence>
<keyword evidence="7" id="KW-0653">Protein transport</keyword>
<evidence type="ECO:0000256" key="9">
    <source>
        <dbReference type="ARBA" id="ARBA00023010"/>
    </source>
</evidence>
<proteinExistence type="inferred from homology"/>
<dbReference type="GO" id="GO:0008320">
    <property type="term" value="F:protein transmembrane transporter activity"/>
    <property type="evidence" value="ECO:0007669"/>
    <property type="project" value="EnsemblFungi"/>
</dbReference>
<keyword evidence="9" id="KW-0811">Translocation</keyword>
<dbReference type="PANTHER" id="PTHR12443">
    <property type="entry name" value="TRANSLOCATION PROTEIN SEC62"/>
    <property type="match status" value="1"/>
</dbReference>
<comment type="similarity">
    <text evidence="2">Belongs to the SEC62 family.</text>
</comment>
<dbReference type="GO" id="GO:0071256">
    <property type="term" value="C:translocon complex"/>
    <property type="evidence" value="ECO:0007669"/>
    <property type="project" value="EnsemblFungi"/>
</dbReference>
<keyword evidence="8 12" id="KW-1133">Transmembrane helix</keyword>
<dbReference type="GeneID" id="34521054"/>
<feature type="transmembrane region" description="Helical" evidence="12">
    <location>
        <begin position="142"/>
        <end position="165"/>
    </location>
</feature>
<evidence type="ECO:0000256" key="7">
    <source>
        <dbReference type="ARBA" id="ARBA00022927"/>
    </source>
</evidence>
<dbReference type="HOGENOM" id="CLU_040936_1_0_1"/>
<dbReference type="GO" id="GO:0031207">
    <property type="term" value="C:Sec62/Sec63 complex"/>
    <property type="evidence" value="ECO:0007669"/>
    <property type="project" value="EnsemblFungi"/>
</dbReference>
<dbReference type="NCBIfam" id="TIGR00869">
    <property type="entry name" value="sec62"/>
    <property type="match status" value="1"/>
</dbReference>
<keyword evidence="6" id="KW-0256">Endoplasmic reticulum</keyword>
<evidence type="ECO:0000256" key="10">
    <source>
        <dbReference type="ARBA" id="ARBA00023136"/>
    </source>
</evidence>
<name>W6MN47_9ASCO</name>
<dbReference type="Pfam" id="PF03839">
    <property type="entry name" value="Sec62"/>
    <property type="match status" value="1"/>
</dbReference>
<dbReference type="EMBL" id="HG793128">
    <property type="protein sequence ID" value="CDK27673.1"/>
    <property type="molecule type" value="Genomic_DNA"/>
</dbReference>
<evidence type="ECO:0000256" key="1">
    <source>
        <dbReference type="ARBA" id="ARBA00004477"/>
    </source>
</evidence>
<evidence type="ECO:0000256" key="8">
    <source>
        <dbReference type="ARBA" id="ARBA00022989"/>
    </source>
</evidence>
<reference evidence="13" key="2">
    <citation type="submission" date="2014-02" db="EMBL/GenBank/DDBJ databases">
        <title>Complete DNA sequence of /Kuraishia capsulata/ illustrates novel genomic features among budding yeasts (/Saccharomycotina/).</title>
        <authorList>
            <person name="Morales L."/>
            <person name="Noel B."/>
            <person name="Porcel B."/>
            <person name="Marcet-Houben M."/>
            <person name="Hullo M-F."/>
            <person name="Sacerdot C."/>
            <person name="Tekaia F."/>
            <person name="Leh-Louis V."/>
            <person name="Despons L."/>
            <person name="Khanna V."/>
            <person name="Aury J-M."/>
            <person name="Barbe V."/>
            <person name="Couloux A."/>
            <person name="Labadie K."/>
            <person name="Pelletier E."/>
            <person name="Souciet J-L."/>
            <person name="Boekhout T."/>
            <person name="Gabaldon T."/>
            <person name="Wincker P."/>
            <person name="Dujon B."/>
        </authorList>
    </citation>
    <scope>NUCLEOTIDE SEQUENCE</scope>
    <source>
        <strain evidence="13">CBS 1993</strain>
    </source>
</reference>
<evidence type="ECO:0000313" key="13">
    <source>
        <dbReference type="EMBL" id="CDK27673.1"/>
    </source>
</evidence>